<dbReference type="InterPro" id="IPR051786">
    <property type="entry name" value="ASN_synthetase/amidase"/>
</dbReference>
<organism evidence="6 7">
    <name type="scientific">Streptomyces albiaxialis</name>
    <dbReference type="NCBI Taxonomy" id="329523"/>
    <lineage>
        <taxon>Bacteria</taxon>
        <taxon>Bacillati</taxon>
        <taxon>Actinomycetota</taxon>
        <taxon>Actinomycetes</taxon>
        <taxon>Kitasatosporales</taxon>
        <taxon>Streptomycetaceae</taxon>
        <taxon>Streptomyces</taxon>
    </lineage>
</organism>
<dbReference type="PANTHER" id="PTHR43284:SF1">
    <property type="entry name" value="ASPARAGINE SYNTHETASE"/>
    <property type="match status" value="1"/>
</dbReference>
<comment type="caution">
    <text evidence="6">The sequence shown here is derived from an EMBL/GenBank/DDBJ whole genome shotgun (WGS) entry which is preliminary data.</text>
</comment>
<proteinExistence type="predicted"/>
<evidence type="ECO:0000256" key="4">
    <source>
        <dbReference type="ARBA" id="ARBA00048741"/>
    </source>
</evidence>
<dbReference type="InterPro" id="IPR001962">
    <property type="entry name" value="Asn_synthase"/>
</dbReference>
<dbReference type="SUPFAM" id="SSF56235">
    <property type="entry name" value="N-terminal nucleophile aminohydrolases (Ntn hydrolases)"/>
    <property type="match status" value="1"/>
</dbReference>
<dbReference type="EMBL" id="BAAAPE010000001">
    <property type="protein sequence ID" value="GAA2064476.1"/>
    <property type="molecule type" value="Genomic_DNA"/>
</dbReference>
<evidence type="ECO:0000256" key="3">
    <source>
        <dbReference type="ARBA" id="ARBA00022888"/>
    </source>
</evidence>
<dbReference type="SUPFAM" id="SSF52402">
    <property type="entry name" value="Adenine nucleotide alpha hydrolases-like"/>
    <property type="match status" value="1"/>
</dbReference>
<evidence type="ECO:0000256" key="2">
    <source>
        <dbReference type="ARBA" id="ARBA00012737"/>
    </source>
</evidence>
<accession>A0ABN2VLM1</accession>
<dbReference type="Pfam" id="PF00733">
    <property type="entry name" value="Asn_synthase"/>
    <property type="match status" value="1"/>
</dbReference>
<name>A0ABN2VLM1_9ACTN</name>
<dbReference type="PANTHER" id="PTHR43284">
    <property type="entry name" value="ASPARAGINE SYNTHETASE (GLUTAMINE-HYDROLYZING)"/>
    <property type="match status" value="1"/>
</dbReference>
<sequence>MNQPTGTTRLPWWCVLPDDDAAGPLARRLAAEPGGRVLPHASGRPWLIGGGWGQRLRTVTAGPLTAAVVGDCLVGTARLRQVAHRAAETGDQEPLMRLPGSYALLVSCPRTTTAAGDVAGLHRLFTTRVGTVPVVSNRPRLLAHLLGAGTDERWLLLHLLAPQPPAPLLWQHGLYERVCPLPPGHQAHFGVTGLTVRRYWTPPTAELSLEQGAARLREALAEAVDARVAVPPHASVQLSGGLDSQALAALAARSRPASTTLLITVGSSTSDNPDARWAARAADMLPGADHHVLGPERYPRIFQDLTTSQFDLDEPAPFAASAARLRHTLRVLAEHDSGAHLNGQGGDESLTAPLSYLAAAARRRPHLAWRHLRGHAALHHTSPLALARAAAAGPYDAWLRRAASRLTRPAGPAEELAGWQAPPRLAPWISDEAAHHLQALLYQTADQAQPLDDDITTHGALMRIRSVARRAGLYRDAMEAAGVPGHFPYLDRTVIEAALATRPDQRTDPWAPKPLLTAALAPLTPPGLLIRRDKGHYNAEIHTGLAAHGPELADLFTDSALAQAGLIDETALRSALAQAATARIPLGFFTETLALELYLRSTGPP</sequence>
<dbReference type="InterPro" id="IPR029055">
    <property type="entry name" value="Ntn_hydrolases_N"/>
</dbReference>
<keyword evidence="7" id="KW-1185">Reference proteome</keyword>
<gene>
    <name evidence="6" type="ORF">GCM10009801_09120</name>
</gene>
<dbReference type="InterPro" id="IPR014729">
    <property type="entry name" value="Rossmann-like_a/b/a_fold"/>
</dbReference>
<keyword evidence="3" id="KW-0061">Asparagine biosynthesis</keyword>
<evidence type="ECO:0000259" key="5">
    <source>
        <dbReference type="Pfam" id="PF00733"/>
    </source>
</evidence>
<evidence type="ECO:0000313" key="7">
    <source>
        <dbReference type="Proteomes" id="UP001500016"/>
    </source>
</evidence>
<feature type="domain" description="Asparagine synthetase" evidence="5">
    <location>
        <begin position="216"/>
        <end position="581"/>
    </location>
</feature>
<keyword evidence="3" id="KW-0028">Amino-acid biosynthesis</keyword>
<evidence type="ECO:0000313" key="6">
    <source>
        <dbReference type="EMBL" id="GAA2064476.1"/>
    </source>
</evidence>
<protein>
    <recommendedName>
        <fullName evidence="2">asparagine synthase (glutamine-hydrolyzing)</fullName>
        <ecNumber evidence="2">6.3.5.4</ecNumber>
    </recommendedName>
</protein>
<evidence type="ECO:0000256" key="1">
    <source>
        <dbReference type="ARBA" id="ARBA00005187"/>
    </source>
</evidence>
<comment type="catalytic activity">
    <reaction evidence="4">
        <text>L-aspartate + L-glutamine + ATP + H2O = L-asparagine + L-glutamate + AMP + diphosphate + H(+)</text>
        <dbReference type="Rhea" id="RHEA:12228"/>
        <dbReference type="ChEBI" id="CHEBI:15377"/>
        <dbReference type="ChEBI" id="CHEBI:15378"/>
        <dbReference type="ChEBI" id="CHEBI:29985"/>
        <dbReference type="ChEBI" id="CHEBI:29991"/>
        <dbReference type="ChEBI" id="CHEBI:30616"/>
        <dbReference type="ChEBI" id="CHEBI:33019"/>
        <dbReference type="ChEBI" id="CHEBI:58048"/>
        <dbReference type="ChEBI" id="CHEBI:58359"/>
        <dbReference type="ChEBI" id="CHEBI:456215"/>
        <dbReference type="EC" id="6.3.5.4"/>
    </reaction>
</comment>
<comment type="pathway">
    <text evidence="1">Amino-acid biosynthesis; L-asparagine biosynthesis; L-asparagine from L-aspartate (L-Gln route): step 1/1.</text>
</comment>
<reference evidence="6 7" key="1">
    <citation type="journal article" date="2019" name="Int. J. Syst. Evol. Microbiol.">
        <title>The Global Catalogue of Microorganisms (GCM) 10K type strain sequencing project: providing services to taxonomists for standard genome sequencing and annotation.</title>
        <authorList>
            <consortium name="The Broad Institute Genomics Platform"/>
            <consortium name="The Broad Institute Genome Sequencing Center for Infectious Disease"/>
            <person name="Wu L."/>
            <person name="Ma J."/>
        </authorList>
    </citation>
    <scope>NUCLEOTIDE SEQUENCE [LARGE SCALE GENOMIC DNA]</scope>
    <source>
        <strain evidence="6 7">JCM 15478</strain>
    </source>
</reference>
<dbReference type="Gene3D" id="3.40.50.620">
    <property type="entry name" value="HUPs"/>
    <property type="match status" value="2"/>
</dbReference>
<dbReference type="EC" id="6.3.5.4" evidence="2"/>
<dbReference type="Proteomes" id="UP001500016">
    <property type="component" value="Unassembled WGS sequence"/>
</dbReference>